<dbReference type="InterPro" id="IPR036890">
    <property type="entry name" value="HATPase_C_sf"/>
</dbReference>
<comment type="catalytic activity">
    <reaction evidence="1">
        <text>ATP + protein L-histidine = ADP + protein N-phospho-L-histidine.</text>
        <dbReference type="EC" id="2.7.13.3"/>
    </reaction>
</comment>
<dbReference type="EMBL" id="QOVG01000003">
    <property type="protein sequence ID" value="NDK38469.1"/>
    <property type="molecule type" value="Genomic_DNA"/>
</dbReference>
<dbReference type="InterPro" id="IPR036097">
    <property type="entry name" value="HisK_dim/P_sf"/>
</dbReference>
<dbReference type="PRINTS" id="PR00344">
    <property type="entry name" value="BCTRLSENSOR"/>
</dbReference>
<dbReference type="PROSITE" id="PS50887">
    <property type="entry name" value="GGDEF"/>
    <property type="match status" value="1"/>
</dbReference>
<feature type="domain" description="GGDEF" evidence="6">
    <location>
        <begin position="114"/>
        <end position="247"/>
    </location>
</feature>
<accession>A0ABX0AGU6</accession>
<dbReference type="SMART" id="SM00267">
    <property type="entry name" value="GGDEF"/>
    <property type="match status" value="1"/>
</dbReference>
<reference evidence="7 8" key="1">
    <citation type="submission" date="2018-07" db="EMBL/GenBank/DDBJ databases">
        <title>Whole genome Sequencing of Pseudoxanthomonas gei KCTC 32298 (T).</title>
        <authorList>
            <person name="Kumar S."/>
            <person name="Bansal K."/>
            <person name="Kaur A."/>
            <person name="Patil P."/>
            <person name="Sharma S."/>
            <person name="Patil P.B."/>
        </authorList>
    </citation>
    <scope>NUCLEOTIDE SEQUENCE [LARGE SCALE GENOMIC DNA]</scope>
    <source>
        <strain evidence="7 8">KCTC 32298</strain>
    </source>
</reference>
<comment type="caution">
    <text evidence="7">The sequence shown here is derived from an EMBL/GenBank/DDBJ whole genome shotgun (WGS) entry which is preliminary data.</text>
</comment>
<dbReference type="RefSeq" id="WP_162349024.1">
    <property type="nucleotide sequence ID" value="NZ_QOVG01000003.1"/>
</dbReference>
<dbReference type="CDD" id="cd00082">
    <property type="entry name" value="HisKA"/>
    <property type="match status" value="1"/>
</dbReference>
<dbReference type="Gene3D" id="3.30.70.270">
    <property type="match status" value="1"/>
</dbReference>
<evidence type="ECO:0000313" key="8">
    <source>
        <dbReference type="Proteomes" id="UP001429354"/>
    </source>
</evidence>
<dbReference type="InterPro" id="IPR005467">
    <property type="entry name" value="His_kinase_dom"/>
</dbReference>
<organism evidence="7 8">
    <name type="scientific">Pseudoxanthomonas gei</name>
    <dbReference type="NCBI Taxonomy" id="1383030"/>
    <lineage>
        <taxon>Bacteria</taxon>
        <taxon>Pseudomonadati</taxon>
        <taxon>Pseudomonadota</taxon>
        <taxon>Gammaproteobacteria</taxon>
        <taxon>Lysobacterales</taxon>
        <taxon>Lysobacteraceae</taxon>
        <taxon>Pseudoxanthomonas</taxon>
    </lineage>
</organism>
<dbReference type="InterPro" id="IPR000160">
    <property type="entry name" value="GGDEF_dom"/>
</dbReference>
<dbReference type="Pfam" id="PF00512">
    <property type="entry name" value="HisKA"/>
    <property type="match status" value="1"/>
</dbReference>
<dbReference type="PROSITE" id="PS50109">
    <property type="entry name" value="HIS_KIN"/>
    <property type="match status" value="1"/>
</dbReference>
<protein>
    <recommendedName>
        <fullName evidence="2">histidine kinase</fullName>
        <ecNumber evidence="2">2.7.13.3</ecNumber>
    </recommendedName>
</protein>
<keyword evidence="3" id="KW-0597">Phosphoprotein</keyword>
<dbReference type="SUPFAM" id="SSF55073">
    <property type="entry name" value="Nucleotide cyclase"/>
    <property type="match status" value="1"/>
</dbReference>
<evidence type="ECO:0000256" key="3">
    <source>
        <dbReference type="ARBA" id="ARBA00022553"/>
    </source>
</evidence>
<keyword evidence="4" id="KW-0175">Coiled coil</keyword>
<dbReference type="SMART" id="SM00388">
    <property type="entry name" value="HisKA"/>
    <property type="match status" value="1"/>
</dbReference>
<dbReference type="PANTHER" id="PTHR43547:SF2">
    <property type="entry name" value="HYBRID SIGNAL TRANSDUCTION HISTIDINE KINASE C"/>
    <property type="match status" value="1"/>
</dbReference>
<keyword evidence="8" id="KW-1185">Reference proteome</keyword>
<sequence>MNNSLPGENERAKQRLVLLTSQADAVRAELARLGRDLAALHREEHECHAPGLQAANEKLVIAALEAAAVADKAKQGLAGLVASSQRDELTNTPNRALTLERLEHAIGLARRHDTLMAVLFLDLDHLKLINDSLGHSAGDAALQLTARRLESIVRSTDTVSRHGGDEFVVVLSELKRPSDAAELALQMLEALAIPTCIGGHVLSLTASIGISIFPLDAATGPHLIEIADSAMYVVKRLGGSQFAFDPANEIAGNVRTQDMSGPPRRAVADRAGMAQLRLANEQLVVAALAAHELKDLADEARGKEIKFMAMVAHELRSPLTPIQLAADMLSLNYANETKLKKLQAIIGEEVEHLVYLIEDLLDASRISTGKLRMEQADVDLGAVLAQAVHAKMSNITERDQTIEATLTEEPVVVRGSKVRLKQIFSNLLDNASKYTPVGGHIELGMTLTDNEVTVVVADNGIGIPAHALPHIFDLFVQEAGALSLHGGGLGIGLALVHELVAAHHGTVSARSAGRNQGSRFTVVLPCLGTPPSAAADGGNETG</sequence>
<dbReference type="SUPFAM" id="SSF55874">
    <property type="entry name" value="ATPase domain of HSP90 chaperone/DNA topoisomerase II/histidine kinase"/>
    <property type="match status" value="1"/>
</dbReference>
<dbReference type="Pfam" id="PF02518">
    <property type="entry name" value="HATPase_c"/>
    <property type="match status" value="1"/>
</dbReference>
<dbReference type="CDD" id="cd01949">
    <property type="entry name" value="GGDEF"/>
    <property type="match status" value="1"/>
</dbReference>
<dbReference type="InterPro" id="IPR003594">
    <property type="entry name" value="HATPase_dom"/>
</dbReference>
<dbReference type="SMART" id="SM00387">
    <property type="entry name" value="HATPase_c"/>
    <property type="match status" value="1"/>
</dbReference>
<gene>
    <name evidence="7" type="ORF">DT603_06385</name>
</gene>
<dbReference type="SUPFAM" id="SSF47384">
    <property type="entry name" value="Homodimeric domain of signal transducing histidine kinase"/>
    <property type="match status" value="1"/>
</dbReference>
<evidence type="ECO:0000313" key="7">
    <source>
        <dbReference type="EMBL" id="NDK38469.1"/>
    </source>
</evidence>
<evidence type="ECO:0000256" key="1">
    <source>
        <dbReference type="ARBA" id="ARBA00000085"/>
    </source>
</evidence>
<dbReference type="InterPro" id="IPR004358">
    <property type="entry name" value="Sig_transdc_His_kin-like_C"/>
</dbReference>
<dbReference type="InterPro" id="IPR043128">
    <property type="entry name" value="Rev_trsase/Diguanyl_cyclase"/>
</dbReference>
<dbReference type="CDD" id="cd00075">
    <property type="entry name" value="HATPase"/>
    <property type="match status" value="1"/>
</dbReference>
<dbReference type="PANTHER" id="PTHR43547">
    <property type="entry name" value="TWO-COMPONENT HISTIDINE KINASE"/>
    <property type="match status" value="1"/>
</dbReference>
<evidence type="ECO:0000256" key="2">
    <source>
        <dbReference type="ARBA" id="ARBA00012438"/>
    </source>
</evidence>
<proteinExistence type="predicted"/>
<dbReference type="Gene3D" id="3.30.565.10">
    <property type="entry name" value="Histidine kinase-like ATPase, C-terminal domain"/>
    <property type="match status" value="1"/>
</dbReference>
<feature type="domain" description="Histidine kinase" evidence="5">
    <location>
        <begin position="310"/>
        <end position="528"/>
    </location>
</feature>
<dbReference type="Proteomes" id="UP001429354">
    <property type="component" value="Unassembled WGS sequence"/>
</dbReference>
<dbReference type="Pfam" id="PF00990">
    <property type="entry name" value="GGDEF"/>
    <property type="match status" value="1"/>
</dbReference>
<name>A0ABX0AGU6_9GAMM</name>
<dbReference type="NCBIfam" id="TIGR00254">
    <property type="entry name" value="GGDEF"/>
    <property type="match status" value="1"/>
</dbReference>
<evidence type="ECO:0000259" key="5">
    <source>
        <dbReference type="PROSITE" id="PS50109"/>
    </source>
</evidence>
<evidence type="ECO:0000259" key="6">
    <source>
        <dbReference type="PROSITE" id="PS50887"/>
    </source>
</evidence>
<dbReference type="Gene3D" id="1.10.287.130">
    <property type="match status" value="1"/>
</dbReference>
<dbReference type="EC" id="2.7.13.3" evidence="2"/>
<feature type="coiled-coil region" evidence="4">
    <location>
        <begin position="9"/>
        <end position="43"/>
    </location>
</feature>
<dbReference type="InterPro" id="IPR029787">
    <property type="entry name" value="Nucleotide_cyclase"/>
</dbReference>
<dbReference type="InterPro" id="IPR003661">
    <property type="entry name" value="HisK_dim/P_dom"/>
</dbReference>
<evidence type="ECO:0000256" key="4">
    <source>
        <dbReference type="SAM" id="Coils"/>
    </source>
</evidence>